<evidence type="ECO:0000313" key="2">
    <source>
        <dbReference type="EMBL" id="KAF2992874.1"/>
    </source>
</evidence>
<comment type="caution">
    <text evidence="2">The sequence shown here is derived from an EMBL/GenBank/DDBJ whole genome shotgun (WGS) entry which is preliminary data.</text>
</comment>
<name>A0A9P4W5I1_CURKU</name>
<keyword evidence="3" id="KW-1185">Reference proteome</keyword>
<feature type="signal peptide" evidence="1">
    <location>
        <begin position="1"/>
        <end position="23"/>
    </location>
</feature>
<dbReference type="Proteomes" id="UP000801428">
    <property type="component" value="Unassembled WGS sequence"/>
</dbReference>
<dbReference type="EMBL" id="SWKU01000097">
    <property type="protein sequence ID" value="KAF2992874.1"/>
    <property type="molecule type" value="Genomic_DNA"/>
</dbReference>
<gene>
    <name evidence="2" type="ORF">E8E13_000052</name>
</gene>
<evidence type="ECO:0000256" key="1">
    <source>
        <dbReference type="SAM" id="SignalP"/>
    </source>
</evidence>
<feature type="chain" id="PRO_5040408144" evidence="1">
    <location>
        <begin position="24"/>
        <end position="122"/>
    </location>
</feature>
<proteinExistence type="predicted"/>
<sequence>MAWAVILTVALENIALHYSDVEAMTEDEDYPHVSDWIEQIADDGADDEQGFDMSARVRDTRALDMFDAFAGTPRERVQKMQRAIFKHYDIDISDPTWTGRKTIDDTLGDVVKPIYLHCCADG</sequence>
<accession>A0A9P4W5I1</accession>
<organism evidence="2 3">
    <name type="scientific">Curvularia kusanoi</name>
    <name type="common">Cochliobolus kusanoi</name>
    <dbReference type="NCBI Taxonomy" id="90978"/>
    <lineage>
        <taxon>Eukaryota</taxon>
        <taxon>Fungi</taxon>
        <taxon>Dikarya</taxon>
        <taxon>Ascomycota</taxon>
        <taxon>Pezizomycotina</taxon>
        <taxon>Dothideomycetes</taxon>
        <taxon>Pleosporomycetidae</taxon>
        <taxon>Pleosporales</taxon>
        <taxon>Pleosporineae</taxon>
        <taxon>Pleosporaceae</taxon>
        <taxon>Curvularia</taxon>
    </lineage>
</organism>
<protein>
    <submittedName>
        <fullName evidence="2">Uncharacterized protein</fullName>
    </submittedName>
</protein>
<dbReference type="AlphaFoldDB" id="A0A9P4W5I1"/>
<evidence type="ECO:0000313" key="3">
    <source>
        <dbReference type="Proteomes" id="UP000801428"/>
    </source>
</evidence>
<feature type="non-terminal residue" evidence="2">
    <location>
        <position position="122"/>
    </location>
</feature>
<keyword evidence="1" id="KW-0732">Signal</keyword>
<reference evidence="2" key="1">
    <citation type="submission" date="2019-04" db="EMBL/GenBank/DDBJ databases">
        <title>Sequencing of skin fungus with MAO and IRED activity.</title>
        <authorList>
            <person name="Marsaioli A.J."/>
            <person name="Bonatto J.M.C."/>
            <person name="Reis Junior O."/>
        </authorList>
    </citation>
    <scope>NUCLEOTIDE SEQUENCE</scope>
    <source>
        <strain evidence="2">30M1</strain>
    </source>
</reference>